<protein>
    <submittedName>
        <fullName evidence="6">TMAO reductase system periplasmic protein TorT</fullName>
    </submittedName>
</protein>
<dbReference type="NCBIfam" id="TIGR02955">
    <property type="entry name" value="TMAO_TorT"/>
    <property type="match status" value="1"/>
</dbReference>
<gene>
    <name evidence="6" type="primary">torT</name>
    <name evidence="6" type="ORF">FR932_09630</name>
</gene>
<evidence type="ECO:0000256" key="4">
    <source>
        <dbReference type="SAM" id="SignalP"/>
    </source>
</evidence>
<feature type="domain" description="Periplasmic binding protein/LacI sugar binding" evidence="5">
    <location>
        <begin position="47"/>
        <end position="301"/>
    </location>
</feature>
<dbReference type="PANTHER" id="PTHR46847">
    <property type="entry name" value="D-ALLOSE-BINDING PERIPLASMIC PROTEIN-RELATED"/>
    <property type="match status" value="1"/>
</dbReference>
<dbReference type="Pfam" id="PF00532">
    <property type="entry name" value="Peripla_BP_1"/>
    <property type="match status" value="1"/>
</dbReference>
<evidence type="ECO:0000256" key="2">
    <source>
        <dbReference type="ARBA" id="ARBA00007639"/>
    </source>
</evidence>
<dbReference type="NCBIfam" id="NF008185">
    <property type="entry name" value="PRK10936.1"/>
    <property type="match status" value="1"/>
</dbReference>
<organism evidence="6 7">
    <name type="scientific">Moritella marina ATCC 15381</name>
    <dbReference type="NCBI Taxonomy" id="1202962"/>
    <lineage>
        <taxon>Bacteria</taxon>
        <taxon>Pseudomonadati</taxon>
        <taxon>Pseudomonadota</taxon>
        <taxon>Gammaproteobacteria</taxon>
        <taxon>Alteromonadales</taxon>
        <taxon>Moritellaceae</taxon>
        <taxon>Moritella</taxon>
    </lineage>
</organism>
<evidence type="ECO:0000256" key="1">
    <source>
        <dbReference type="ARBA" id="ARBA00004196"/>
    </source>
</evidence>
<name>A0A5J6WJ81_MORMI</name>
<comment type="subcellular location">
    <subcellularLocation>
        <location evidence="1">Cell envelope</location>
    </subcellularLocation>
</comment>
<keyword evidence="3 4" id="KW-0732">Signal</keyword>
<keyword evidence="7" id="KW-1185">Reference proteome</keyword>
<feature type="signal peptide" evidence="4">
    <location>
        <begin position="1"/>
        <end position="27"/>
    </location>
</feature>
<evidence type="ECO:0000256" key="3">
    <source>
        <dbReference type="ARBA" id="ARBA00022729"/>
    </source>
</evidence>
<dbReference type="Proteomes" id="UP000327424">
    <property type="component" value="Chromosome"/>
</dbReference>
<dbReference type="AlphaFoldDB" id="A0A5J6WJ81"/>
<reference evidence="6 7" key="1">
    <citation type="submission" date="2019-09" db="EMBL/GenBank/DDBJ databases">
        <title>Hybrid Assembly of the complete Genome of the Deep-Sea Bacterium Moritella marina from long Nanopore and Illumina reads.</title>
        <authorList>
            <person name="Magin S."/>
            <person name="Georgoulis A."/>
            <person name="Papadimitriou K."/>
            <person name="Iliakis G."/>
            <person name="Vorgias C.E."/>
        </authorList>
    </citation>
    <scope>NUCLEOTIDE SEQUENCE [LARGE SCALE GENOMIC DNA]</scope>
    <source>
        <strain evidence="6 7">MP-1</strain>
    </source>
</reference>
<evidence type="ECO:0000313" key="6">
    <source>
        <dbReference type="EMBL" id="QFI38093.1"/>
    </source>
</evidence>
<dbReference type="InterPro" id="IPR028082">
    <property type="entry name" value="Peripla_BP_I"/>
</dbReference>
<dbReference type="RefSeq" id="WP_019443203.1">
    <property type="nucleotide sequence ID" value="NZ_ALOE01000046.1"/>
</dbReference>
<accession>A0A5J6WJ81</accession>
<evidence type="ECO:0000259" key="5">
    <source>
        <dbReference type="Pfam" id="PF00532"/>
    </source>
</evidence>
<dbReference type="Gene3D" id="3.40.50.2300">
    <property type="match status" value="2"/>
</dbReference>
<dbReference type="PANTHER" id="PTHR46847:SF1">
    <property type="entry name" value="D-ALLOSE-BINDING PERIPLASMIC PROTEIN-RELATED"/>
    <property type="match status" value="1"/>
</dbReference>
<proteinExistence type="inferred from homology"/>
<dbReference type="CDD" id="cd06306">
    <property type="entry name" value="PBP1_TorT-like"/>
    <property type="match status" value="1"/>
</dbReference>
<dbReference type="EMBL" id="CP044399">
    <property type="protein sequence ID" value="QFI38093.1"/>
    <property type="molecule type" value="Genomic_DNA"/>
</dbReference>
<dbReference type="OrthoDB" id="9773673at2"/>
<dbReference type="InterPro" id="IPR001761">
    <property type="entry name" value="Peripla_BP/Lac1_sug-bd_dom"/>
</dbReference>
<comment type="similarity">
    <text evidence="2">Belongs to the bacterial solute-binding protein 2 family.</text>
</comment>
<dbReference type="InterPro" id="IPR014301">
    <property type="entry name" value="TMAO_TorT"/>
</dbReference>
<feature type="chain" id="PRO_5023941672" evidence="4">
    <location>
        <begin position="28"/>
        <end position="347"/>
    </location>
</feature>
<dbReference type="KEGG" id="mmaa:FR932_09630"/>
<evidence type="ECO:0000313" key="7">
    <source>
        <dbReference type="Proteomes" id="UP000327424"/>
    </source>
</evidence>
<dbReference type="SUPFAM" id="SSF53822">
    <property type="entry name" value="Periplasmic binding protein-like I"/>
    <property type="match status" value="1"/>
</dbReference>
<sequence length="347" mass="38650">MKYIIKPLFLFMTLLFITLRFSLPAWATDNKPLDAIPSQGIAQDKVRLCAVYPHLKDSYWLSINFGMTERATQRGISLKVLEAGGYQNSHEQWAQIQQCLTWQADAILVGAVYYDQLSAKLTTLNKTVPLFGLVNEISTPSLTASTGISWYKMGEELGHYLSRKHPKTANNTKLKLAWLPGPKSGGGSEQATLGLRNALKDSDVEIVSIKYGLNNKMHQFSLINETLAEFKDGELDYLAGNAIMAEMAINELAELEQDKRPQIVSHYLSHGVYRGIKRGKILMANSDQMVLQGAMAIDQAVDYLLNKPYVSHQGPEILTVTQDLLPQFPTAQSLSPSNFKPIYSVNP</sequence>
<dbReference type="GO" id="GO:0030313">
    <property type="term" value="C:cell envelope"/>
    <property type="evidence" value="ECO:0007669"/>
    <property type="project" value="UniProtKB-SubCell"/>
</dbReference>